<accession>A0A0F7PAD0</accession>
<dbReference type="AlphaFoldDB" id="A0A0F7PAD0"/>
<sequence length="87" mass="9346">MSAENRNETDLRERIADFLGRNFPQIQMHGGTAVIESLDAENGEVTLRLAGACSGCSISPVTVRAIKSRLSAEIPEIETVRASTDGD</sequence>
<evidence type="ECO:0000313" key="2">
    <source>
        <dbReference type="EMBL" id="AKH96584.1"/>
    </source>
</evidence>
<reference evidence="2 5" key="1">
    <citation type="journal article" date="2015" name="ISME J.">
        <title>Elemental sulfur and acetate can support life of a novel strictly anaerobic haloarchaeon.</title>
        <authorList>
            <person name="Sorokin D.Y."/>
            <person name="Kublanov I.V."/>
            <person name="Gavrilov S.N."/>
            <person name="Rojo D."/>
            <person name="Roman P."/>
            <person name="Golyshin P.N."/>
            <person name="Slepak V.Z."/>
            <person name="Smedile F."/>
            <person name="Ferrer M."/>
            <person name="Messina E."/>
            <person name="La Cono V."/>
            <person name="Yakimov M.M."/>
        </authorList>
    </citation>
    <scope>NUCLEOTIDE SEQUENCE [LARGE SCALE GENOMIC DNA]</scope>
    <source>
        <strain evidence="2 5">HSR2</strain>
    </source>
</reference>
<dbReference type="HOGENOM" id="CLU_151086_1_0_2"/>
<name>A0A0F7PAD0_9EURY</name>
<dbReference type="Proteomes" id="UP000069906">
    <property type="component" value="Chromosome"/>
</dbReference>
<dbReference type="KEGG" id="hsf:HLASA_0070"/>
<dbReference type="GO" id="GO:0016226">
    <property type="term" value="P:iron-sulfur cluster assembly"/>
    <property type="evidence" value="ECO:0007669"/>
    <property type="project" value="InterPro"/>
</dbReference>
<evidence type="ECO:0000259" key="1">
    <source>
        <dbReference type="Pfam" id="PF01106"/>
    </source>
</evidence>
<dbReference type="SUPFAM" id="SSF117916">
    <property type="entry name" value="Fe-S cluster assembly (FSCA) domain-like"/>
    <property type="match status" value="1"/>
</dbReference>
<reference evidence="3 4" key="3">
    <citation type="journal article" date="2016" name="Stand. Genomic Sci.">
        <title>Complete genome sequence of 'Halanaeroarchaeum sulfurireducens' M27-SA2, a sulfur-reducing and acetate-oxidizing haloarchaeon from the deep-sea hypersaline anoxic lake Medee.</title>
        <authorList>
            <person name="Messina E."/>
            <person name="Sorokin D.Y."/>
            <person name="Kublanov I.V."/>
            <person name="Toshchakov S."/>
            <person name="Lopatina A."/>
            <person name="Arcadi E."/>
            <person name="Smedile F."/>
            <person name="La Spada G."/>
            <person name="La Cono V."/>
            <person name="Yakimov M.M."/>
        </authorList>
    </citation>
    <scope>NUCLEOTIDE SEQUENCE [LARGE SCALE GENOMIC DNA]</scope>
    <source>
        <strain evidence="3 4">M27-SA2</strain>
    </source>
</reference>
<dbReference type="InterPro" id="IPR034904">
    <property type="entry name" value="FSCA_dom_sf"/>
</dbReference>
<evidence type="ECO:0000313" key="4">
    <source>
        <dbReference type="Proteomes" id="UP000060390"/>
    </source>
</evidence>
<evidence type="ECO:0000313" key="5">
    <source>
        <dbReference type="Proteomes" id="UP000069906"/>
    </source>
</evidence>
<dbReference type="EMBL" id="CP008874">
    <property type="protein sequence ID" value="AKH96584.1"/>
    <property type="molecule type" value="Genomic_DNA"/>
</dbReference>
<evidence type="ECO:0000313" key="3">
    <source>
        <dbReference type="EMBL" id="ALG80986.1"/>
    </source>
</evidence>
<dbReference type="InterPro" id="IPR001075">
    <property type="entry name" value="NIF_FeS_clus_asmbl_NifU_C"/>
</dbReference>
<dbReference type="OrthoDB" id="270036at2157"/>
<dbReference type="Proteomes" id="UP000060390">
    <property type="component" value="Chromosome"/>
</dbReference>
<gene>
    <name evidence="3" type="ORF">HLASA_0070</name>
    <name evidence="2" type="ORF">HLASF_0070</name>
</gene>
<reference evidence="4" key="2">
    <citation type="submission" date="2015-05" db="EMBL/GenBank/DDBJ databases">
        <title>Complete genome sequence of Halanaeroarchaeum sulfurireducens type strain M27-SA2, a sulfate-reducer haloarchaeon from marine anoxic lake Medee.</title>
        <authorList>
            <person name="Messina E."/>
            <person name="Kublanov I.V."/>
            <person name="Toshchakov S."/>
            <person name="Arcadi E."/>
            <person name="La Spada G."/>
            <person name="La Cono V."/>
            <person name="Yakimov M.M."/>
        </authorList>
    </citation>
    <scope>NUCLEOTIDE SEQUENCE [LARGE SCALE GENOMIC DNA]</scope>
    <source>
        <strain evidence="4">M27-SA2</strain>
    </source>
</reference>
<dbReference type="STRING" id="1604004.HLASA_0070"/>
<keyword evidence="5" id="KW-1185">Reference proteome</keyword>
<protein>
    <submittedName>
        <fullName evidence="2">NifU domain-containing protein</fullName>
    </submittedName>
</protein>
<dbReference type="Pfam" id="PF01106">
    <property type="entry name" value="NifU"/>
    <property type="match status" value="1"/>
</dbReference>
<dbReference type="EMBL" id="CP011564">
    <property type="protein sequence ID" value="ALG80986.1"/>
    <property type="molecule type" value="Genomic_DNA"/>
</dbReference>
<dbReference type="GO" id="GO:0005506">
    <property type="term" value="F:iron ion binding"/>
    <property type="evidence" value="ECO:0007669"/>
    <property type="project" value="InterPro"/>
</dbReference>
<proteinExistence type="predicted"/>
<organism evidence="2 5">
    <name type="scientific">Halanaeroarchaeum sulfurireducens</name>
    <dbReference type="NCBI Taxonomy" id="1604004"/>
    <lineage>
        <taxon>Archaea</taxon>
        <taxon>Methanobacteriati</taxon>
        <taxon>Methanobacteriota</taxon>
        <taxon>Stenosarchaea group</taxon>
        <taxon>Halobacteria</taxon>
        <taxon>Halobacteriales</taxon>
        <taxon>Halobacteriaceae</taxon>
        <taxon>Halanaeroarchaeum</taxon>
    </lineage>
</organism>
<dbReference type="KEGG" id="hsu:HLASF_0070"/>
<dbReference type="GO" id="GO:0051536">
    <property type="term" value="F:iron-sulfur cluster binding"/>
    <property type="evidence" value="ECO:0007669"/>
    <property type="project" value="InterPro"/>
</dbReference>
<dbReference type="Gene3D" id="3.30.300.130">
    <property type="entry name" value="Fe-S cluster assembly (FSCA)"/>
    <property type="match status" value="1"/>
</dbReference>
<feature type="domain" description="NIF system FeS cluster assembly NifU C-terminal" evidence="1">
    <location>
        <begin position="24"/>
        <end position="80"/>
    </location>
</feature>